<protein>
    <recommendedName>
        <fullName evidence="6">Iron-binding zinc finger CDGSH type domain-containing protein</fullName>
    </recommendedName>
</protein>
<dbReference type="InterPro" id="IPR018967">
    <property type="entry name" value="FeS-contain_CDGSH-typ"/>
</dbReference>
<keyword evidence="8" id="KW-1185">Reference proteome</keyword>
<dbReference type="OrthoDB" id="15717at2759"/>
<evidence type="ECO:0000256" key="5">
    <source>
        <dbReference type="ARBA" id="ARBA00034078"/>
    </source>
</evidence>
<comment type="cofactor">
    <cofactor evidence="5">
        <name>[2Fe-2S] cluster</name>
        <dbReference type="ChEBI" id="CHEBI:190135"/>
    </cofactor>
</comment>
<dbReference type="GO" id="GO:0046872">
    <property type="term" value="F:metal ion binding"/>
    <property type="evidence" value="ECO:0007669"/>
    <property type="project" value="UniProtKB-KW"/>
</dbReference>
<keyword evidence="3" id="KW-0408">Iron</keyword>
<dbReference type="AlphaFoldDB" id="A0A401NHS9"/>
<name>A0A401NHS9_SCYTO</name>
<evidence type="ECO:0000313" key="7">
    <source>
        <dbReference type="EMBL" id="GCB60423.1"/>
    </source>
</evidence>
<dbReference type="PANTHER" id="PTHR46491:SF3">
    <property type="entry name" value="CDGSH IRON-SULFUR DOMAIN-CONTAINING PROTEIN 3, MITOCHONDRIAL"/>
    <property type="match status" value="1"/>
</dbReference>
<feature type="domain" description="Iron-binding zinc finger CDGSH type" evidence="6">
    <location>
        <begin position="61"/>
        <end position="96"/>
    </location>
</feature>
<dbReference type="GO" id="GO:0051537">
    <property type="term" value="F:2 iron, 2 sulfur cluster binding"/>
    <property type="evidence" value="ECO:0007669"/>
    <property type="project" value="UniProtKB-KW"/>
</dbReference>
<keyword evidence="4" id="KW-0411">Iron-sulfur</keyword>
<evidence type="ECO:0000256" key="4">
    <source>
        <dbReference type="ARBA" id="ARBA00023014"/>
    </source>
</evidence>
<keyword evidence="1" id="KW-0001">2Fe-2S</keyword>
<dbReference type="OMA" id="CRLFFSQ"/>
<proteinExistence type="predicted"/>
<organism evidence="7 8">
    <name type="scientific">Scyliorhinus torazame</name>
    <name type="common">Cloudy catshark</name>
    <name type="synonym">Catulus torazame</name>
    <dbReference type="NCBI Taxonomy" id="75743"/>
    <lineage>
        <taxon>Eukaryota</taxon>
        <taxon>Metazoa</taxon>
        <taxon>Chordata</taxon>
        <taxon>Craniata</taxon>
        <taxon>Vertebrata</taxon>
        <taxon>Chondrichthyes</taxon>
        <taxon>Elasmobranchii</taxon>
        <taxon>Galeomorphii</taxon>
        <taxon>Galeoidea</taxon>
        <taxon>Carcharhiniformes</taxon>
        <taxon>Scyliorhinidae</taxon>
        <taxon>Scyliorhinus</taxon>
    </lineage>
</organism>
<dbReference type="STRING" id="75743.A0A401NHS9"/>
<dbReference type="Pfam" id="PF09360">
    <property type="entry name" value="zf-CDGSH"/>
    <property type="match status" value="2"/>
</dbReference>
<evidence type="ECO:0000256" key="1">
    <source>
        <dbReference type="ARBA" id="ARBA00022714"/>
    </source>
</evidence>
<evidence type="ECO:0000256" key="3">
    <source>
        <dbReference type="ARBA" id="ARBA00023004"/>
    </source>
</evidence>
<dbReference type="InterPro" id="IPR052950">
    <property type="entry name" value="CISD"/>
</dbReference>
<comment type="caution">
    <text evidence="7">The sequence shown here is derived from an EMBL/GenBank/DDBJ whole genome shotgun (WGS) entry which is preliminary data.</text>
</comment>
<evidence type="ECO:0000313" key="8">
    <source>
        <dbReference type="Proteomes" id="UP000288216"/>
    </source>
</evidence>
<dbReference type="SMART" id="SM00704">
    <property type="entry name" value="ZnF_CDGSH"/>
    <property type="match status" value="2"/>
</dbReference>
<feature type="domain" description="Iron-binding zinc finger CDGSH type" evidence="6">
    <location>
        <begin position="21"/>
        <end position="58"/>
    </location>
</feature>
<dbReference type="PANTHER" id="PTHR46491">
    <property type="entry name" value="CDGSH IRON SULFUR DOMAIN PROTEIN HOMOLOG"/>
    <property type="match status" value="1"/>
</dbReference>
<reference evidence="7 8" key="1">
    <citation type="journal article" date="2018" name="Nat. Ecol. Evol.">
        <title>Shark genomes provide insights into elasmobranch evolution and the origin of vertebrates.</title>
        <authorList>
            <person name="Hara Y"/>
            <person name="Yamaguchi K"/>
            <person name="Onimaru K"/>
            <person name="Kadota M"/>
            <person name="Koyanagi M"/>
            <person name="Keeley SD"/>
            <person name="Tatsumi K"/>
            <person name="Tanaka K"/>
            <person name="Motone F"/>
            <person name="Kageyama Y"/>
            <person name="Nozu R"/>
            <person name="Adachi N"/>
            <person name="Nishimura O"/>
            <person name="Nakagawa R"/>
            <person name="Tanegashima C"/>
            <person name="Kiyatake I"/>
            <person name="Matsumoto R"/>
            <person name="Murakumo K"/>
            <person name="Nishida K"/>
            <person name="Terakita A"/>
            <person name="Kuratani S"/>
            <person name="Sato K"/>
            <person name="Hyodo S Kuraku.S."/>
        </authorList>
    </citation>
    <scope>NUCLEOTIDE SEQUENCE [LARGE SCALE GENOMIC DNA]</scope>
</reference>
<dbReference type="GO" id="GO:0005739">
    <property type="term" value="C:mitochondrion"/>
    <property type="evidence" value="ECO:0007669"/>
    <property type="project" value="TreeGrafter"/>
</dbReference>
<gene>
    <name evidence="7" type="ORF">scyTo_0012738</name>
</gene>
<dbReference type="Gene3D" id="3.40.5.90">
    <property type="entry name" value="CDGSH iron-sulfur domain, mitoNEET-type"/>
    <property type="match status" value="2"/>
</dbReference>
<sequence length="107" mass="11977">MRSQWYCSPATGGKTAVIAARHPFEAELEAAKRYAWCACGYSKKQPFCDGTHKTVPSAPEPLRFKLEEAKKVWLCGCKQTKNPPYCDGTHKEDWIQQAAVYASPPVK</sequence>
<keyword evidence="2" id="KW-0479">Metal-binding</keyword>
<dbReference type="InterPro" id="IPR042216">
    <property type="entry name" value="MitoNEET_CISD"/>
</dbReference>
<evidence type="ECO:0000259" key="6">
    <source>
        <dbReference type="SMART" id="SM00704"/>
    </source>
</evidence>
<dbReference type="EMBL" id="BFAA01006247">
    <property type="protein sequence ID" value="GCB60423.1"/>
    <property type="molecule type" value="Genomic_DNA"/>
</dbReference>
<evidence type="ECO:0000256" key="2">
    <source>
        <dbReference type="ARBA" id="ARBA00022723"/>
    </source>
</evidence>
<dbReference type="Proteomes" id="UP000288216">
    <property type="component" value="Unassembled WGS sequence"/>
</dbReference>
<accession>A0A401NHS9</accession>